<dbReference type="AlphaFoldDB" id="A0A510XT73"/>
<evidence type="ECO:0000313" key="2">
    <source>
        <dbReference type="Proteomes" id="UP000321419"/>
    </source>
</evidence>
<gene>
    <name evidence="1" type="ORF">PES01_10650</name>
</gene>
<dbReference type="EMBL" id="BJUM01000008">
    <property type="protein sequence ID" value="GEK54220.1"/>
    <property type="molecule type" value="Genomic_DNA"/>
</dbReference>
<dbReference type="Proteomes" id="UP000321419">
    <property type="component" value="Unassembled WGS sequence"/>
</dbReference>
<keyword evidence="2" id="KW-1185">Reference proteome</keyword>
<name>A0A510XT73_9GAMM</name>
<dbReference type="RefSeq" id="WP_089347511.1">
    <property type="nucleotide sequence ID" value="NZ_BJUM01000008.1"/>
</dbReference>
<accession>A0A510XT73</accession>
<reference evidence="1 2" key="1">
    <citation type="submission" date="2019-07" db="EMBL/GenBank/DDBJ databases">
        <title>Whole genome shotgun sequence of Pseudoalteromonas espejiana NBRC 102222.</title>
        <authorList>
            <person name="Hosoyama A."/>
            <person name="Uohara A."/>
            <person name="Ohji S."/>
            <person name="Ichikawa N."/>
        </authorList>
    </citation>
    <scope>NUCLEOTIDE SEQUENCE [LARGE SCALE GENOMIC DNA]</scope>
    <source>
        <strain evidence="1 2">NBRC 102222</strain>
    </source>
</reference>
<protein>
    <submittedName>
        <fullName evidence="1">Uncharacterized protein</fullName>
    </submittedName>
</protein>
<organism evidence="1 2">
    <name type="scientific">Pseudoalteromonas espejiana</name>
    <dbReference type="NCBI Taxonomy" id="28107"/>
    <lineage>
        <taxon>Bacteria</taxon>
        <taxon>Pseudomonadati</taxon>
        <taxon>Pseudomonadota</taxon>
        <taxon>Gammaproteobacteria</taxon>
        <taxon>Alteromonadales</taxon>
        <taxon>Pseudoalteromonadaceae</taxon>
        <taxon>Pseudoalteromonas</taxon>
    </lineage>
</organism>
<sequence>MSRLSNYTLESHDVERLEMAIDLSSIVQDAVEDGNDISEILRDVSDDNQMEYVVDFIESNVDDQSLYAMFNERTQSHVTRRFVTTLSNCITDDEDESEQQRQANRKARIDGLTLGLEMITEELANIRDSQDSTHAERLKAHDKLKAIQSAIGVLESL</sequence>
<comment type="caution">
    <text evidence="1">The sequence shown here is derived from an EMBL/GenBank/DDBJ whole genome shotgun (WGS) entry which is preliminary data.</text>
</comment>
<evidence type="ECO:0000313" key="1">
    <source>
        <dbReference type="EMBL" id="GEK54220.1"/>
    </source>
</evidence>
<proteinExistence type="predicted"/>